<gene>
    <name evidence="1" type="ORF">KFK09_021781</name>
</gene>
<dbReference type="Proteomes" id="UP000829196">
    <property type="component" value="Unassembled WGS sequence"/>
</dbReference>
<accession>A0A8T3AH68</accession>
<proteinExistence type="predicted"/>
<sequence>MKQAYQIVAGHVRLYGDMAATGACLGYFINRKETFLVLKNPRKENQGFGRVGERLAEDVWLQKSKCFCLFLTLLR</sequence>
<evidence type="ECO:0000313" key="2">
    <source>
        <dbReference type="Proteomes" id="UP000829196"/>
    </source>
</evidence>
<dbReference type="SMR" id="A0A8T3AH68"/>
<evidence type="ECO:0000313" key="1">
    <source>
        <dbReference type="EMBL" id="KAI0495480.1"/>
    </source>
</evidence>
<dbReference type="EMBL" id="JAGYWB010000016">
    <property type="protein sequence ID" value="KAI0495480.1"/>
    <property type="molecule type" value="Genomic_DNA"/>
</dbReference>
<reference evidence="1" key="1">
    <citation type="journal article" date="2022" name="Front. Genet.">
        <title>Chromosome-Scale Assembly of the Dendrobium nobile Genome Provides Insights Into the Molecular Mechanism of the Biosynthesis of the Medicinal Active Ingredient of Dendrobium.</title>
        <authorList>
            <person name="Xu Q."/>
            <person name="Niu S.-C."/>
            <person name="Li K.-L."/>
            <person name="Zheng P.-J."/>
            <person name="Zhang X.-J."/>
            <person name="Jia Y."/>
            <person name="Liu Y."/>
            <person name="Niu Y.-X."/>
            <person name="Yu L.-H."/>
            <person name="Chen D.-F."/>
            <person name="Zhang G.-Q."/>
        </authorList>
    </citation>
    <scope>NUCLEOTIDE SEQUENCE</scope>
    <source>
        <tissue evidence="1">Leaf</tissue>
    </source>
</reference>
<name>A0A8T3AH68_DENNO</name>
<organism evidence="1 2">
    <name type="scientific">Dendrobium nobile</name>
    <name type="common">Orchid</name>
    <dbReference type="NCBI Taxonomy" id="94219"/>
    <lineage>
        <taxon>Eukaryota</taxon>
        <taxon>Viridiplantae</taxon>
        <taxon>Streptophyta</taxon>
        <taxon>Embryophyta</taxon>
        <taxon>Tracheophyta</taxon>
        <taxon>Spermatophyta</taxon>
        <taxon>Magnoliopsida</taxon>
        <taxon>Liliopsida</taxon>
        <taxon>Asparagales</taxon>
        <taxon>Orchidaceae</taxon>
        <taxon>Epidendroideae</taxon>
        <taxon>Malaxideae</taxon>
        <taxon>Dendrobiinae</taxon>
        <taxon>Dendrobium</taxon>
    </lineage>
</organism>
<keyword evidence="2" id="KW-1185">Reference proteome</keyword>
<dbReference type="AlphaFoldDB" id="A0A8T3AH68"/>
<protein>
    <submittedName>
        <fullName evidence="1">Uncharacterized protein</fullName>
    </submittedName>
</protein>
<comment type="caution">
    <text evidence="1">The sequence shown here is derived from an EMBL/GenBank/DDBJ whole genome shotgun (WGS) entry which is preliminary data.</text>
</comment>